<dbReference type="PIRSF" id="PIRSF000103">
    <property type="entry name" value="HIBADH"/>
    <property type="match status" value="1"/>
</dbReference>
<dbReference type="InterPro" id="IPR006115">
    <property type="entry name" value="6PGDH_NADP-bd"/>
</dbReference>
<feature type="domain" description="Phosphogluconate dehydrogenase NAD-binding putative C-terminal" evidence="4">
    <location>
        <begin position="199"/>
        <end position="269"/>
    </location>
</feature>
<comment type="caution">
    <text evidence="5">The sequence shown here is derived from an EMBL/GenBank/DDBJ whole genome shotgun (WGS) entry which is preliminary data.</text>
</comment>
<evidence type="ECO:0000256" key="1">
    <source>
        <dbReference type="ARBA" id="ARBA00023002"/>
    </source>
</evidence>
<dbReference type="GO" id="GO:0016491">
    <property type="term" value="F:oxidoreductase activity"/>
    <property type="evidence" value="ECO:0007669"/>
    <property type="project" value="UniProtKB-KW"/>
</dbReference>
<dbReference type="SUPFAM" id="SSF51735">
    <property type="entry name" value="NAD(P)-binding Rossmann-fold domains"/>
    <property type="match status" value="1"/>
</dbReference>
<dbReference type="Gene3D" id="3.40.50.720">
    <property type="entry name" value="NAD(P)-binding Rossmann-like Domain"/>
    <property type="match status" value="1"/>
</dbReference>
<dbReference type="InterPro" id="IPR015815">
    <property type="entry name" value="HIBADH-related"/>
</dbReference>
<protein>
    <submittedName>
        <fullName evidence="5">3-hydroxyisobutyrate dehydrogenase-like beta-hydroxyacid dehydrogenase</fullName>
    </submittedName>
</protein>
<dbReference type="RefSeq" id="WP_184145514.1">
    <property type="nucleotide sequence ID" value="NZ_JACHIK010000014.1"/>
</dbReference>
<feature type="domain" description="6-phosphogluconate dehydrogenase NADP-binding" evidence="3">
    <location>
        <begin position="8"/>
        <end position="149"/>
    </location>
</feature>
<dbReference type="InterPro" id="IPR015814">
    <property type="entry name" value="Pgluconate_DH_NAD-bd_C"/>
</dbReference>
<accession>A0A7W8DW08</accession>
<dbReference type="EMBL" id="JACHIK010000014">
    <property type="protein sequence ID" value="MBB5044162.1"/>
    <property type="molecule type" value="Genomic_DNA"/>
</dbReference>
<feature type="active site" evidence="2">
    <location>
        <position position="178"/>
    </location>
</feature>
<evidence type="ECO:0000313" key="6">
    <source>
        <dbReference type="Proteomes" id="UP000535406"/>
    </source>
</evidence>
<dbReference type="Gene3D" id="1.10.1040.10">
    <property type="entry name" value="N-(1-d-carboxylethyl)-l-norvaline Dehydrogenase, domain 2"/>
    <property type="match status" value="1"/>
</dbReference>
<proteinExistence type="predicted"/>
<evidence type="ECO:0000259" key="4">
    <source>
        <dbReference type="Pfam" id="PF09130"/>
    </source>
</evidence>
<organism evidence="5 6">
    <name type="scientific">Shinella fusca</name>
    <dbReference type="NCBI Taxonomy" id="544480"/>
    <lineage>
        <taxon>Bacteria</taxon>
        <taxon>Pseudomonadati</taxon>
        <taxon>Pseudomonadota</taxon>
        <taxon>Alphaproteobacteria</taxon>
        <taxon>Hyphomicrobiales</taxon>
        <taxon>Rhizobiaceae</taxon>
        <taxon>Shinella</taxon>
    </lineage>
</organism>
<evidence type="ECO:0000259" key="3">
    <source>
        <dbReference type="Pfam" id="PF03446"/>
    </source>
</evidence>
<reference evidence="5 6" key="1">
    <citation type="submission" date="2020-08" db="EMBL/GenBank/DDBJ databases">
        <title>Genomic Encyclopedia of Type Strains, Phase IV (KMG-IV): sequencing the most valuable type-strain genomes for metagenomic binning, comparative biology and taxonomic classification.</title>
        <authorList>
            <person name="Goeker M."/>
        </authorList>
    </citation>
    <scope>NUCLEOTIDE SEQUENCE [LARGE SCALE GENOMIC DNA]</scope>
    <source>
        <strain evidence="5 6">DSM 21319</strain>
    </source>
</reference>
<dbReference type="SUPFAM" id="SSF48179">
    <property type="entry name" value="6-phosphogluconate dehydrogenase C-terminal domain-like"/>
    <property type="match status" value="1"/>
</dbReference>
<dbReference type="InterPro" id="IPR036291">
    <property type="entry name" value="NAD(P)-bd_dom_sf"/>
</dbReference>
<evidence type="ECO:0000256" key="2">
    <source>
        <dbReference type="PIRSR" id="PIRSR000103-1"/>
    </source>
</evidence>
<keyword evidence="6" id="KW-1185">Reference proteome</keyword>
<dbReference type="Pfam" id="PF03446">
    <property type="entry name" value="NAD_binding_2"/>
    <property type="match status" value="1"/>
</dbReference>
<dbReference type="InterPro" id="IPR013328">
    <property type="entry name" value="6PGD_dom2"/>
</dbReference>
<evidence type="ECO:0000313" key="5">
    <source>
        <dbReference type="EMBL" id="MBB5044162.1"/>
    </source>
</evidence>
<sequence length="295" mass="30724">MDGANQRKIALIGFGEAGQAFASGWVRGEGEIVSAFDIKLTDPSGAAAIRTACAEFGVDARNTSAEALAGADRVFSLVTADRAAEAASEAAAAIGKGALFFDCNSCSPVTKMANAERIAAAGGRYVDVAVMAPVHPQRHLTPLLVSGPHAETALAALAALGMRARPAGSRIGDASAIKMLRSVIVKGLEALTAEAMLAARRAGVEEAVLASLQASDPGIDWTRRTSYNLERMMLHGARRAAEMREVAKTLSDYGLPDRLAAATAEWQDEIAGLHLAAGEDDLSSRLDRILEKKGA</sequence>
<dbReference type="Proteomes" id="UP000535406">
    <property type="component" value="Unassembled WGS sequence"/>
</dbReference>
<gene>
    <name evidence="5" type="ORF">HNQ66_003581</name>
</gene>
<dbReference type="InterPro" id="IPR008927">
    <property type="entry name" value="6-PGluconate_DH-like_C_sf"/>
</dbReference>
<dbReference type="Pfam" id="PF09130">
    <property type="entry name" value="DUF1932"/>
    <property type="match status" value="1"/>
</dbReference>
<keyword evidence="1" id="KW-0560">Oxidoreductase</keyword>
<dbReference type="GO" id="GO:0050661">
    <property type="term" value="F:NADP binding"/>
    <property type="evidence" value="ECO:0007669"/>
    <property type="project" value="InterPro"/>
</dbReference>
<name>A0A7W8DW08_9HYPH</name>
<dbReference type="AlphaFoldDB" id="A0A7W8DW08"/>